<evidence type="ECO:0000313" key="2">
    <source>
        <dbReference type="EMBL" id="SEM10160.1"/>
    </source>
</evidence>
<dbReference type="EMBL" id="FOBC01000026">
    <property type="protein sequence ID" value="SEM10160.1"/>
    <property type="molecule type" value="Genomic_DNA"/>
</dbReference>
<dbReference type="Proteomes" id="UP000198807">
    <property type="component" value="Unassembled WGS sequence"/>
</dbReference>
<gene>
    <name evidence="2" type="ORF">SAMN04488129_1265</name>
</gene>
<sequence>MWGRESPEEHAARVTNFVVEHYAPTVARAATADLDRRRADEMEETARPTEAALEKEREAHRQTRERLTALAGGLTAEEVAKIKGFARKCRRQRREAEEARKREEALARLEDGERVTAWRLAVARDDLAPTLESWAESGLFEVDGTLTSKGCTLVEGGAAKAEDSSALRRPRRSPGRACCYVCRSNAEAG</sequence>
<feature type="region of interest" description="Disordered" evidence="1">
    <location>
        <begin position="33"/>
        <end position="62"/>
    </location>
</feature>
<dbReference type="RefSeq" id="WP_089715578.1">
    <property type="nucleotide sequence ID" value="NZ_FOBC01000026.1"/>
</dbReference>
<dbReference type="STRING" id="650850.SAMN04488129_1265"/>
<evidence type="ECO:0000256" key="1">
    <source>
        <dbReference type="SAM" id="MobiDB-lite"/>
    </source>
</evidence>
<name>A0A1H7VLX9_9GAMM</name>
<dbReference type="OrthoDB" id="6655189at2"/>
<proteinExistence type="predicted"/>
<organism evidence="2 3">
    <name type="scientific">Halomonas daqiaonensis</name>
    <dbReference type="NCBI Taxonomy" id="650850"/>
    <lineage>
        <taxon>Bacteria</taxon>
        <taxon>Pseudomonadati</taxon>
        <taxon>Pseudomonadota</taxon>
        <taxon>Gammaproteobacteria</taxon>
        <taxon>Oceanospirillales</taxon>
        <taxon>Halomonadaceae</taxon>
        <taxon>Halomonas</taxon>
    </lineage>
</organism>
<dbReference type="AlphaFoldDB" id="A0A1H7VLX9"/>
<keyword evidence="3" id="KW-1185">Reference proteome</keyword>
<evidence type="ECO:0000313" key="3">
    <source>
        <dbReference type="Proteomes" id="UP000198807"/>
    </source>
</evidence>
<protein>
    <submittedName>
        <fullName evidence="2">Uncharacterized protein</fullName>
    </submittedName>
</protein>
<reference evidence="3" key="1">
    <citation type="submission" date="2016-10" db="EMBL/GenBank/DDBJ databases">
        <authorList>
            <person name="Varghese N."/>
            <person name="Submissions S."/>
        </authorList>
    </citation>
    <scope>NUCLEOTIDE SEQUENCE [LARGE SCALE GENOMIC DNA]</scope>
    <source>
        <strain evidence="3">CGMCC 1.9150</strain>
    </source>
</reference>
<accession>A0A1H7VLX9</accession>